<keyword evidence="4" id="KW-1185">Reference proteome</keyword>
<keyword evidence="1" id="KW-0812">Transmembrane</keyword>
<dbReference type="RefSeq" id="WP_380071670.1">
    <property type="nucleotide sequence ID" value="NZ_JBHRTO010000001.1"/>
</dbReference>
<dbReference type="InterPro" id="IPR000620">
    <property type="entry name" value="EamA_dom"/>
</dbReference>
<feature type="transmembrane region" description="Helical" evidence="1">
    <location>
        <begin position="132"/>
        <end position="151"/>
    </location>
</feature>
<dbReference type="PANTHER" id="PTHR22911:SF103">
    <property type="entry name" value="BLR2811 PROTEIN"/>
    <property type="match status" value="1"/>
</dbReference>
<feature type="transmembrane region" description="Helical" evidence="1">
    <location>
        <begin position="191"/>
        <end position="212"/>
    </location>
</feature>
<dbReference type="EMBL" id="JBHRTO010000001">
    <property type="protein sequence ID" value="MFC3180042.1"/>
    <property type="molecule type" value="Genomic_DNA"/>
</dbReference>
<feature type="domain" description="EamA" evidence="2">
    <location>
        <begin position="15"/>
        <end position="147"/>
    </location>
</feature>
<feature type="domain" description="EamA" evidence="2">
    <location>
        <begin position="157"/>
        <end position="280"/>
    </location>
</feature>
<keyword evidence="1" id="KW-0472">Membrane</keyword>
<dbReference type="Gene3D" id="1.10.3730.20">
    <property type="match status" value="1"/>
</dbReference>
<keyword evidence="1" id="KW-1133">Transmembrane helix</keyword>
<feature type="transmembrane region" description="Helical" evidence="1">
    <location>
        <begin position="218"/>
        <end position="236"/>
    </location>
</feature>
<comment type="caution">
    <text evidence="3">The sequence shown here is derived from an EMBL/GenBank/DDBJ whole genome shotgun (WGS) entry which is preliminary data.</text>
</comment>
<dbReference type="Proteomes" id="UP001595547">
    <property type="component" value="Unassembled WGS sequence"/>
</dbReference>
<dbReference type="InterPro" id="IPR037185">
    <property type="entry name" value="EmrE-like"/>
</dbReference>
<evidence type="ECO:0000256" key="1">
    <source>
        <dbReference type="SAM" id="Phobius"/>
    </source>
</evidence>
<dbReference type="Pfam" id="PF00892">
    <property type="entry name" value="EamA"/>
    <property type="match status" value="2"/>
</dbReference>
<evidence type="ECO:0000313" key="3">
    <source>
        <dbReference type="EMBL" id="MFC3180042.1"/>
    </source>
</evidence>
<evidence type="ECO:0000259" key="2">
    <source>
        <dbReference type="Pfam" id="PF00892"/>
    </source>
</evidence>
<sequence length="293" mass="30906">MSALKALPTAAATRKGILTLMLGVAMFSTMDAVAKGLLQSYPTAQVVWARFIGQAMLVLAILGPKRIGPTLRTPYPWLHLARSSFQLATTGLFFLSLGYIGLAEATALADMSPLLITLGAALFLGEKLGPRRIAGVVVAMIGALMIIRPGAGLFTPAALLPLACAMCYAASALLTRLVGQKEGPATSMLHAALFGAVATSIAVCFVWQPIALADLPRFAVLGCLGTAAQFCLIRAFSMAEASAIAPFSYLGILYATLFGIAFYGEYPDMWTMIGALVIAGSGLYVWHRETIKR</sequence>
<dbReference type="SUPFAM" id="SSF103481">
    <property type="entry name" value="Multidrug resistance efflux transporter EmrE"/>
    <property type="match status" value="2"/>
</dbReference>
<reference evidence="4" key="1">
    <citation type="journal article" date="2019" name="Int. J. Syst. Evol. Microbiol.">
        <title>The Global Catalogue of Microorganisms (GCM) 10K type strain sequencing project: providing services to taxonomists for standard genome sequencing and annotation.</title>
        <authorList>
            <consortium name="The Broad Institute Genomics Platform"/>
            <consortium name="The Broad Institute Genome Sequencing Center for Infectious Disease"/>
            <person name="Wu L."/>
            <person name="Ma J."/>
        </authorList>
    </citation>
    <scope>NUCLEOTIDE SEQUENCE [LARGE SCALE GENOMIC DNA]</scope>
    <source>
        <strain evidence="4">KCTC 52039</strain>
    </source>
</reference>
<dbReference type="PANTHER" id="PTHR22911">
    <property type="entry name" value="ACYL-MALONYL CONDENSING ENZYME-RELATED"/>
    <property type="match status" value="1"/>
</dbReference>
<evidence type="ECO:0000313" key="4">
    <source>
        <dbReference type="Proteomes" id="UP001595547"/>
    </source>
</evidence>
<name>A0ABV7IY62_9RHOB</name>
<feature type="transmembrane region" description="Helical" evidence="1">
    <location>
        <begin position="46"/>
        <end position="63"/>
    </location>
</feature>
<feature type="transmembrane region" description="Helical" evidence="1">
    <location>
        <begin position="84"/>
        <end position="102"/>
    </location>
</feature>
<proteinExistence type="predicted"/>
<organism evidence="3 4">
    <name type="scientific">Cypionkella sinensis</name>
    <dbReference type="NCBI Taxonomy" id="1756043"/>
    <lineage>
        <taxon>Bacteria</taxon>
        <taxon>Pseudomonadati</taxon>
        <taxon>Pseudomonadota</taxon>
        <taxon>Alphaproteobacteria</taxon>
        <taxon>Rhodobacterales</taxon>
        <taxon>Paracoccaceae</taxon>
        <taxon>Cypionkella</taxon>
    </lineage>
</organism>
<feature type="transmembrane region" description="Helical" evidence="1">
    <location>
        <begin position="157"/>
        <end position="179"/>
    </location>
</feature>
<accession>A0ABV7IY62</accession>
<feature type="transmembrane region" description="Helical" evidence="1">
    <location>
        <begin position="269"/>
        <end position="286"/>
    </location>
</feature>
<feature type="transmembrane region" description="Helical" evidence="1">
    <location>
        <begin position="108"/>
        <end position="125"/>
    </location>
</feature>
<feature type="transmembrane region" description="Helical" evidence="1">
    <location>
        <begin position="243"/>
        <end position="263"/>
    </location>
</feature>
<gene>
    <name evidence="3" type="ORF">ACFOGH_03480</name>
</gene>
<protein>
    <submittedName>
        <fullName evidence="3">DMT family transporter</fullName>
    </submittedName>
</protein>